<dbReference type="Proteomes" id="UP000516134">
    <property type="component" value="Chromosome"/>
</dbReference>
<feature type="compositionally biased region" description="Polar residues" evidence="1">
    <location>
        <begin position="93"/>
        <end position="103"/>
    </location>
</feature>
<evidence type="ECO:0000313" key="4">
    <source>
        <dbReference type="Proteomes" id="UP000516134"/>
    </source>
</evidence>
<evidence type="ECO:0000256" key="1">
    <source>
        <dbReference type="SAM" id="MobiDB-lite"/>
    </source>
</evidence>
<dbReference type="InterPro" id="IPR030395">
    <property type="entry name" value="GP_PDE_dom"/>
</dbReference>
<dbReference type="SUPFAM" id="SSF51695">
    <property type="entry name" value="PLC-like phosphodiesterases"/>
    <property type="match status" value="1"/>
</dbReference>
<feature type="compositionally biased region" description="Basic residues" evidence="1">
    <location>
        <begin position="125"/>
        <end position="134"/>
    </location>
</feature>
<evidence type="ECO:0000313" key="3">
    <source>
        <dbReference type="EMBL" id="QNP44349.1"/>
    </source>
</evidence>
<sequence length="134" mass="14638">MAVFHDWTVDCRTNGKGNIRDKTIAEVKLLDPGYGYTADSGKTFPFRGRQVGTIPTLQEALNALPSSPIIFNFKGTDAGKPTSSVWPSKPRAATSSPARTYSTERPARSTGSGRFIRTPSPGARRAPRRARWTI</sequence>
<dbReference type="Pfam" id="PF03009">
    <property type="entry name" value="GDPD"/>
    <property type="match status" value="1"/>
</dbReference>
<dbReference type="InterPro" id="IPR017946">
    <property type="entry name" value="PLC-like_Pdiesterase_TIM-brl"/>
</dbReference>
<dbReference type="EMBL" id="CP060780">
    <property type="protein sequence ID" value="QNP44349.1"/>
    <property type="molecule type" value="Genomic_DNA"/>
</dbReference>
<name>A0ABX6T485_9SPHN</name>
<protein>
    <recommendedName>
        <fullName evidence="2">GP-PDE domain-containing protein</fullName>
    </recommendedName>
</protein>
<keyword evidence="4" id="KW-1185">Reference proteome</keyword>
<feature type="domain" description="GP-PDE" evidence="2">
    <location>
        <begin position="1"/>
        <end position="134"/>
    </location>
</feature>
<reference evidence="3 4" key="1">
    <citation type="submission" date="2020-08" db="EMBL/GenBank/DDBJ databases">
        <title>Genome sequence of Sphingomonas daechungensis KACC 18115T.</title>
        <authorList>
            <person name="Hyun D.-W."/>
            <person name="Bae J.-W."/>
        </authorList>
    </citation>
    <scope>NUCLEOTIDE SEQUENCE [LARGE SCALE GENOMIC DNA]</scope>
    <source>
        <strain evidence="3 4">KACC 18115</strain>
    </source>
</reference>
<dbReference type="Gene3D" id="3.20.20.190">
    <property type="entry name" value="Phosphatidylinositol (PI) phosphodiesterase"/>
    <property type="match status" value="1"/>
</dbReference>
<accession>A0ABX6T485</accession>
<evidence type="ECO:0000259" key="2">
    <source>
        <dbReference type="PROSITE" id="PS51704"/>
    </source>
</evidence>
<feature type="region of interest" description="Disordered" evidence="1">
    <location>
        <begin position="78"/>
        <end position="134"/>
    </location>
</feature>
<organism evidence="3 4">
    <name type="scientific">Sphingomonas daechungensis</name>
    <dbReference type="NCBI Taxonomy" id="1176646"/>
    <lineage>
        <taxon>Bacteria</taxon>
        <taxon>Pseudomonadati</taxon>
        <taxon>Pseudomonadota</taxon>
        <taxon>Alphaproteobacteria</taxon>
        <taxon>Sphingomonadales</taxon>
        <taxon>Sphingomonadaceae</taxon>
        <taxon>Sphingomonas</taxon>
    </lineage>
</organism>
<proteinExistence type="predicted"/>
<gene>
    <name evidence="3" type="ORF">H9L15_03240</name>
</gene>
<dbReference type="PROSITE" id="PS51704">
    <property type="entry name" value="GP_PDE"/>
    <property type="match status" value="1"/>
</dbReference>